<dbReference type="PROSITE" id="PS50850">
    <property type="entry name" value="MFS"/>
    <property type="match status" value="1"/>
</dbReference>
<comment type="similarity">
    <text evidence="2">Belongs to the major facilitator superfamily.</text>
</comment>
<dbReference type="SUPFAM" id="SSF103473">
    <property type="entry name" value="MFS general substrate transporter"/>
    <property type="match status" value="1"/>
</dbReference>
<dbReference type="FunFam" id="1.20.1250.20:FF:000011">
    <property type="entry name" value="MFS multidrug transporter, putative"/>
    <property type="match status" value="1"/>
</dbReference>
<reference evidence="9" key="1">
    <citation type="journal article" date="2020" name="Stud. Mycol.">
        <title>101 Dothideomycetes genomes: a test case for predicting lifestyles and emergence of pathogens.</title>
        <authorList>
            <person name="Haridas S."/>
            <person name="Albert R."/>
            <person name="Binder M."/>
            <person name="Bloem J."/>
            <person name="Labutti K."/>
            <person name="Salamov A."/>
            <person name="Andreopoulos B."/>
            <person name="Baker S."/>
            <person name="Barry K."/>
            <person name="Bills G."/>
            <person name="Bluhm B."/>
            <person name="Cannon C."/>
            <person name="Castanera R."/>
            <person name="Culley D."/>
            <person name="Daum C."/>
            <person name="Ezra D."/>
            <person name="Gonzalez J."/>
            <person name="Henrissat B."/>
            <person name="Kuo A."/>
            <person name="Liang C."/>
            <person name="Lipzen A."/>
            <person name="Lutzoni F."/>
            <person name="Magnuson J."/>
            <person name="Mondo S."/>
            <person name="Nolan M."/>
            <person name="Ohm R."/>
            <person name="Pangilinan J."/>
            <person name="Park H.-J."/>
            <person name="Ramirez L."/>
            <person name="Alfaro M."/>
            <person name="Sun H."/>
            <person name="Tritt A."/>
            <person name="Yoshinaga Y."/>
            <person name="Zwiers L.-H."/>
            <person name="Turgeon B."/>
            <person name="Goodwin S."/>
            <person name="Spatafora J."/>
            <person name="Crous P."/>
            <person name="Grigoriev I."/>
        </authorList>
    </citation>
    <scope>NUCLEOTIDE SEQUENCE</scope>
    <source>
        <strain evidence="9">CBS 121739</strain>
    </source>
</reference>
<keyword evidence="10" id="KW-1185">Reference proteome</keyword>
<accession>A0A6A6W6J2</accession>
<feature type="compositionally biased region" description="Low complexity" evidence="6">
    <location>
        <begin position="37"/>
        <end position="51"/>
    </location>
</feature>
<feature type="transmembrane region" description="Helical" evidence="7">
    <location>
        <begin position="482"/>
        <end position="505"/>
    </location>
</feature>
<evidence type="ECO:0000256" key="1">
    <source>
        <dbReference type="ARBA" id="ARBA00004141"/>
    </source>
</evidence>
<proteinExistence type="inferred from homology"/>
<name>A0A6A6W6J2_9PEZI</name>
<evidence type="ECO:0000256" key="3">
    <source>
        <dbReference type="ARBA" id="ARBA00022692"/>
    </source>
</evidence>
<dbReference type="Pfam" id="PF07690">
    <property type="entry name" value="MFS_1"/>
    <property type="match status" value="1"/>
</dbReference>
<keyword evidence="4 7" id="KW-1133">Transmembrane helix</keyword>
<protein>
    <submittedName>
        <fullName evidence="9">MFS general substrate transporter</fullName>
    </submittedName>
</protein>
<dbReference type="InterPro" id="IPR036259">
    <property type="entry name" value="MFS_trans_sf"/>
</dbReference>
<dbReference type="OrthoDB" id="5296287at2759"/>
<keyword evidence="3 7" id="KW-0812">Transmembrane</keyword>
<dbReference type="GO" id="GO:0016020">
    <property type="term" value="C:membrane"/>
    <property type="evidence" value="ECO:0007669"/>
    <property type="project" value="UniProtKB-SubCell"/>
</dbReference>
<sequence>MAHSVPHAAPSQPIEILSLAAYEAHDADIPTNAGVLSSSSSSTKSARTHSTNTKDVDSVKEVDVEKALTCSTESSIHEEKAQHAVDSNVIFWDGPDDPHNPLNWSSPRRWGTVGIVSGLTLLTPLASSMFAPGVPEVMQEFGSSNEAISSFIVSVYVLGFAFGPLGMFLTIAPLSEMYGRLPLYHGCNILFIIFTVACAVASNIEMFIVFRFLQGTFGAAPITLGGGTIADIISREQRATAMALWMMGPTVGPTIGPIAGGFITQAKGWRWNFWILTIISSGFAIAAAILMRETYAPAILAAKVRRLRKETGNTALKSKFDTGLTPKDLFLFSIVRPSKMLIMSPIVTSISLYMAITYAYLYVLFTTFTPVFSTQYGFSRGVVGLSFAGLGVGCIFAQLYGTWMANRIFIRQLSRGDARPENRLHMMVPGAILLPIGLLIYGWTVQYTVHWIVPIAASGLVGCGLMWIFMPASTYLVDVFTVHAASAMAASTVLRSVFAAVLPLAGRKLYEDLGYGWGNSLLAFVAIAFIPMPFLFLRYGEFVRTRWVVKF</sequence>
<evidence type="ECO:0000313" key="10">
    <source>
        <dbReference type="Proteomes" id="UP000799437"/>
    </source>
</evidence>
<dbReference type="InterPro" id="IPR011701">
    <property type="entry name" value="MFS"/>
</dbReference>
<feature type="transmembrane region" description="Helical" evidence="7">
    <location>
        <begin position="381"/>
        <end position="403"/>
    </location>
</feature>
<feature type="transmembrane region" description="Helical" evidence="7">
    <location>
        <begin position="517"/>
        <end position="537"/>
    </location>
</feature>
<dbReference type="PANTHER" id="PTHR23502">
    <property type="entry name" value="MAJOR FACILITATOR SUPERFAMILY"/>
    <property type="match status" value="1"/>
</dbReference>
<dbReference type="CDD" id="cd17323">
    <property type="entry name" value="MFS_Tpo1_MDR_like"/>
    <property type="match status" value="1"/>
</dbReference>
<feature type="transmembrane region" description="Helical" evidence="7">
    <location>
        <begin position="183"/>
        <end position="202"/>
    </location>
</feature>
<evidence type="ECO:0000313" key="9">
    <source>
        <dbReference type="EMBL" id="KAF2758165.1"/>
    </source>
</evidence>
<evidence type="ECO:0000256" key="7">
    <source>
        <dbReference type="SAM" id="Phobius"/>
    </source>
</evidence>
<dbReference type="PANTHER" id="PTHR23502:SF68">
    <property type="entry name" value="MULTIDRUG TRANSPORTER, PUTATIVE (AFU_ORTHOLOGUE AFUA_3G01120)-RELATED"/>
    <property type="match status" value="1"/>
</dbReference>
<dbReference type="EMBL" id="ML996572">
    <property type="protein sequence ID" value="KAF2758165.1"/>
    <property type="molecule type" value="Genomic_DNA"/>
</dbReference>
<feature type="transmembrane region" description="Helical" evidence="7">
    <location>
        <begin position="424"/>
        <end position="443"/>
    </location>
</feature>
<feature type="transmembrane region" description="Helical" evidence="7">
    <location>
        <begin position="208"/>
        <end position="230"/>
    </location>
</feature>
<dbReference type="Gene3D" id="1.20.1720.10">
    <property type="entry name" value="Multidrug resistance protein D"/>
    <property type="match status" value="1"/>
</dbReference>
<evidence type="ECO:0000256" key="6">
    <source>
        <dbReference type="SAM" id="MobiDB-lite"/>
    </source>
</evidence>
<feature type="transmembrane region" description="Helical" evidence="7">
    <location>
        <begin position="269"/>
        <end position="290"/>
    </location>
</feature>
<feature type="transmembrane region" description="Helical" evidence="7">
    <location>
        <begin position="242"/>
        <end position="263"/>
    </location>
</feature>
<dbReference type="GO" id="GO:0022857">
    <property type="term" value="F:transmembrane transporter activity"/>
    <property type="evidence" value="ECO:0007669"/>
    <property type="project" value="InterPro"/>
</dbReference>
<keyword evidence="5 7" id="KW-0472">Membrane</keyword>
<gene>
    <name evidence="9" type="ORF">EJ05DRAFT_465129</name>
</gene>
<feature type="transmembrane region" description="Helical" evidence="7">
    <location>
        <begin position="110"/>
        <end position="131"/>
    </location>
</feature>
<evidence type="ECO:0000256" key="4">
    <source>
        <dbReference type="ARBA" id="ARBA00022989"/>
    </source>
</evidence>
<dbReference type="Proteomes" id="UP000799437">
    <property type="component" value="Unassembled WGS sequence"/>
</dbReference>
<dbReference type="InterPro" id="IPR020846">
    <property type="entry name" value="MFS_dom"/>
</dbReference>
<dbReference type="GeneID" id="54483824"/>
<organism evidence="9 10">
    <name type="scientific">Pseudovirgaria hyperparasitica</name>
    <dbReference type="NCBI Taxonomy" id="470096"/>
    <lineage>
        <taxon>Eukaryota</taxon>
        <taxon>Fungi</taxon>
        <taxon>Dikarya</taxon>
        <taxon>Ascomycota</taxon>
        <taxon>Pezizomycotina</taxon>
        <taxon>Dothideomycetes</taxon>
        <taxon>Dothideomycetes incertae sedis</taxon>
        <taxon>Acrospermales</taxon>
        <taxon>Acrospermaceae</taxon>
        <taxon>Pseudovirgaria</taxon>
    </lineage>
</organism>
<dbReference type="RefSeq" id="XP_033600616.1">
    <property type="nucleotide sequence ID" value="XM_033742770.1"/>
</dbReference>
<feature type="region of interest" description="Disordered" evidence="6">
    <location>
        <begin position="33"/>
        <end position="57"/>
    </location>
</feature>
<feature type="transmembrane region" description="Helical" evidence="7">
    <location>
        <begin position="449"/>
        <end position="470"/>
    </location>
</feature>
<feature type="domain" description="Major facilitator superfamily (MFS) profile" evidence="8">
    <location>
        <begin position="112"/>
        <end position="543"/>
    </location>
</feature>
<evidence type="ECO:0000259" key="8">
    <source>
        <dbReference type="PROSITE" id="PS50850"/>
    </source>
</evidence>
<feature type="transmembrane region" description="Helical" evidence="7">
    <location>
        <begin position="340"/>
        <end position="361"/>
    </location>
</feature>
<evidence type="ECO:0000256" key="5">
    <source>
        <dbReference type="ARBA" id="ARBA00023136"/>
    </source>
</evidence>
<dbReference type="AlphaFoldDB" id="A0A6A6W6J2"/>
<comment type="subcellular location">
    <subcellularLocation>
        <location evidence="1">Membrane</location>
        <topology evidence="1">Multi-pass membrane protein</topology>
    </subcellularLocation>
</comment>
<evidence type="ECO:0000256" key="2">
    <source>
        <dbReference type="ARBA" id="ARBA00008335"/>
    </source>
</evidence>
<feature type="transmembrane region" description="Helical" evidence="7">
    <location>
        <begin position="151"/>
        <end position="171"/>
    </location>
</feature>